<keyword evidence="7" id="KW-0764">Sulfate transport</keyword>
<dbReference type="InterPro" id="IPR008995">
    <property type="entry name" value="Mo/tungstate-bd_C_term_dom"/>
</dbReference>
<accession>A0A0D7EGL3</accession>
<dbReference type="PANTHER" id="PTHR42781">
    <property type="entry name" value="SPERMIDINE/PUTRESCINE IMPORT ATP-BINDING PROTEIN POTA"/>
    <property type="match status" value="1"/>
</dbReference>
<evidence type="ECO:0000256" key="5">
    <source>
        <dbReference type="ARBA" id="ARBA00022840"/>
    </source>
</evidence>
<dbReference type="STRING" id="1421013.GCA_000504425_00224"/>
<dbReference type="CDD" id="cd03296">
    <property type="entry name" value="ABC_CysA_sulfate_importer"/>
    <property type="match status" value="1"/>
</dbReference>
<dbReference type="RefSeq" id="WP_044414578.1">
    <property type="nucleotide sequence ID" value="NZ_JXXE01000392.1"/>
</dbReference>
<evidence type="ECO:0000256" key="8">
    <source>
        <dbReference type="ARBA" id="ARBA00023136"/>
    </source>
</evidence>
<keyword evidence="3" id="KW-1003">Cell membrane</keyword>
<dbReference type="Pfam" id="PF00005">
    <property type="entry name" value="ABC_tran"/>
    <property type="match status" value="1"/>
</dbReference>
<proteinExistence type="inferred from homology"/>
<evidence type="ECO:0000256" key="3">
    <source>
        <dbReference type="ARBA" id="ARBA00022475"/>
    </source>
</evidence>
<evidence type="ECO:0000256" key="7">
    <source>
        <dbReference type="ARBA" id="ARBA00023032"/>
    </source>
</evidence>
<reference evidence="11 12" key="1">
    <citation type="submission" date="2014-11" db="EMBL/GenBank/DDBJ databases">
        <title>Genomics and ecophysiology of heterotrophic nitrogen fixing bacteria isolated from estuarine surface water.</title>
        <authorList>
            <person name="Bentzon-Tilia M."/>
            <person name="Severin I."/>
            <person name="Hansen L.H."/>
            <person name="Riemann L."/>
        </authorList>
    </citation>
    <scope>NUCLEOTIDE SEQUENCE [LARGE SCALE GENOMIC DNA]</scope>
    <source>
        <strain evidence="11 12">BAL398</strain>
    </source>
</reference>
<comment type="similarity">
    <text evidence="1">Belongs to the ABC transporter superfamily.</text>
</comment>
<dbReference type="SMART" id="SM00382">
    <property type="entry name" value="AAA"/>
    <property type="match status" value="1"/>
</dbReference>
<dbReference type="OrthoDB" id="9802264at2"/>
<dbReference type="Pfam" id="PF12857">
    <property type="entry name" value="TOBE_3"/>
    <property type="match status" value="1"/>
</dbReference>
<keyword evidence="6" id="KW-1278">Translocase</keyword>
<dbReference type="SUPFAM" id="SSF52540">
    <property type="entry name" value="P-loop containing nucleoside triphosphate hydrolases"/>
    <property type="match status" value="1"/>
</dbReference>
<evidence type="ECO:0000256" key="2">
    <source>
        <dbReference type="ARBA" id="ARBA00022448"/>
    </source>
</evidence>
<dbReference type="AlphaFoldDB" id="A0A0D7EGL3"/>
<evidence type="ECO:0000313" key="11">
    <source>
        <dbReference type="EMBL" id="KIZ39878.1"/>
    </source>
</evidence>
<dbReference type="GO" id="GO:0005524">
    <property type="term" value="F:ATP binding"/>
    <property type="evidence" value="ECO:0007669"/>
    <property type="project" value="UniProtKB-KW"/>
</dbReference>
<dbReference type="SUPFAM" id="SSF50331">
    <property type="entry name" value="MOP-like"/>
    <property type="match status" value="1"/>
</dbReference>
<name>A0A0D7EGL3_RHOPL</name>
<dbReference type="PROSITE" id="PS00211">
    <property type="entry name" value="ABC_TRANSPORTER_1"/>
    <property type="match status" value="1"/>
</dbReference>
<dbReference type="GO" id="GO:0016887">
    <property type="term" value="F:ATP hydrolysis activity"/>
    <property type="evidence" value="ECO:0007669"/>
    <property type="project" value="InterPro"/>
</dbReference>
<keyword evidence="2" id="KW-0813">Transport</keyword>
<comment type="function">
    <text evidence="9">Involved in beta-(1--&gt;2)glucan export. Transmembrane domains (TMD) form a pore in the inner membrane and the ATP-binding domain (NBD) is responsible for energy generation.</text>
</comment>
<evidence type="ECO:0000256" key="4">
    <source>
        <dbReference type="ARBA" id="ARBA00022741"/>
    </source>
</evidence>
<dbReference type="PROSITE" id="PS50893">
    <property type="entry name" value="ABC_TRANSPORTER_2"/>
    <property type="match status" value="1"/>
</dbReference>
<sequence>MTIEVRNIVKRFGAFTALDDVDLKVETGELVALLGPSGSGKTTLLRIIAGLDWPDSGQVAFDGEDALARGAGERHVGFVFQHYALFRHMSVFENVAFGLRVQPRAIRKSEAEIRARVKELLDLVQLDWLAGRYPSQLSGGQRQRIALARALAIEPKILLLDEPFGALDAKVRKELRKWLRTLHEEIHVTSIFVTHDQEEALEVANRVVVMDKGRIEQIGSPGDVYEEPASAFVHGFIGESIVLPVEIRDGRVRLGDKVLALDTRDARPGPSKLFIRRHDLAIGPSGSGALEGAVKHVRAFGPMHRADIVLNTAGPCTMIEIDAPRDRDLKPGDRVSLQPRRYRIFATPD</sequence>
<dbReference type="FunFam" id="3.40.50.300:FF:000227">
    <property type="entry name" value="Sulfate/thiosulfate import ATP-binding protein CysA"/>
    <property type="match status" value="1"/>
</dbReference>
<dbReference type="GO" id="GO:0043190">
    <property type="term" value="C:ATP-binding cassette (ABC) transporter complex"/>
    <property type="evidence" value="ECO:0007669"/>
    <property type="project" value="InterPro"/>
</dbReference>
<dbReference type="Proteomes" id="UP000032515">
    <property type="component" value="Unassembled WGS sequence"/>
</dbReference>
<organism evidence="11 12">
    <name type="scientific">Rhodopseudomonas palustris</name>
    <dbReference type="NCBI Taxonomy" id="1076"/>
    <lineage>
        <taxon>Bacteria</taxon>
        <taxon>Pseudomonadati</taxon>
        <taxon>Pseudomonadota</taxon>
        <taxon>Alphaproteobacteria</taxon>
        <taxon>Hyphomicrobiales</taxon>
        <taxon>Nitrobacteraceae</taxon>
        <taxon>Rhodopseudomonas</taxon>
    </lineage>
</organism>
<protein>
    <submittedName>
        <fullName evidence="11">Sulfate ABC transporter ATP-binding protein</fullName>
    </submittedName>
</protein>
<keyword evidence="4" id="KW-0547">Nucleotide-binding</keyword>
<dbReference type="InterPro" id="IPR003439">
    <property type="entry name" value="ABC_transporter-like_ATP-bd"/>
</dbReference>
<dbReference type="InterPro" id="IPR027417">
    <property type="entry name" value="P-loop_NTPase"/>
</dbReference>
<dbReference type="InterPro" id="IPR005666">
    <property type="entry name" value="Sulph_transpt1"/>
</dbReference>
<feature type="domain" description="ABC transporter" evidence="10">
    <location>
        <begin position="3"/>
        <end position="237"/>
    </location>
</feature>
<evidence type="ECO:0000313" key="12">
    <source>
        <dbReference type="Proteomes" id="UP000032515"/>
    </source>
</evidence>
<dbReference type="GO" id="GO:0015419">
    <property type="term" value="F:ABC-type sulfate transporter activity"/>
    <property type="evidence" value="ECO:0007669"/>
    <property type="project" value="InterPro"/>
</dbReference>
<dbReference type="InterPro" id="IPR050093">
    <property type="entry name" value="ABC_SmlMolc_Importer"/>
</dbReference>
<evidence type="ECO:0000256" key="9">
    <source>
        <dbReference type="ARBA" id="ARBA00024722"/>
    </source>
</evidence>
<dbReference type="PANTHER" id="PTHR42781:SF4">
    <property type="entry name" value="SPERMIDINE_PUTRESCINE IMPORT ATP-BINDING PROTEIN POTA"/>
    <property type="match status" value="1"/>
</dbReference>
<dbReference type="EMBL" id="JXXE01000392">
    <property type="protein sequence ID" value="KIZ39878.1"/>
    <property type="molecule type" value="Genomic_DNA"/>
</dbReference>
<keyword evidence="8" id="KW-0472">Membrane</keyword>
<evidence type="ECO:0000256" key="6">
    <source>
        <dbReference type="ARBA" id="ARBA00022967"/>
    </source>
</evidence>
<dbReference type="InterPro" id="IPR003593">
    <property type="entry name" value="AAA+_ATPase"/>
</dbReference>
<evidence type="ECO:0000259" key="10">
    <source>
        <dbReference type="PROSITE" id="PS50893"/>
    </source>
</evidence>
<dbReference type="Gene3D" id="3.40.50.300">
    <property type="entry name" value="P-loop containing nucleotide triphosphate hydrolases"/>
    <property type="match status" value="1"/>
</dbReference>
<dbReference type="PATRIC" id="fig|1076.23.peg.4364"/>
<evidence type="ECO:0000256" key="1">
    <source>
        <dbReference type="ARBA" id="ARBA00005417"/>
    </source>
</evidence>
<dbReference type="InterPro" id="IPR024765">
    <property type="entry name" value="TOBE-like"/>
</dbReference>
<gene>
    <name evidence="11" type="ORF">OO17_19235</name>
</gene>
<dbReference type="NCBIfam" id="TIGR00968">
    <property type="entry name" value="3a0106s01"/>
    <property type="match status" value="1"/>
</dbReference>
<keyword evidence="5 11" id="KW-0067">ATP-binding</keyword>
<dbReference type="InterPro" id="IPR017871">
    <property type="entry name" value="ABC_transporter-like_CS"/>
</dbReference>
<comment type="caution">
    <text evidence="11">The sequence shown here is derived from an EMBL/GenBank/DDBJ whole genome shotgun (WGS) entry which is preliminary data.</text>
</comment>